<dbReference type="VEuPathDB" id="TriTrypDB:TRSC58_00751"/>
<reference evidence="13 14" key="1">
    <citation type="submission" date="2013-07" db="EMBL/GenBank/DDBJ databases">
        <authorList>
            <person name="Stoco P.H."/>
            <person name="Wagner G."/>
            <person name="Gerber A."/>
            <person name="Zaha A."/>
            <person name="Thompson C."/>
            <person name="Bartholomeu D.C."/>
            <person name="Luckemeyer D.D."/>
            <person name="Bahia D."/>
            <person name="Loreto E."/>
            <person name="Prestes E.B."/>
            <person name="Lima F.M."/>
            <person name="Rodrigues-Luiz G."/>
            <person name="Vallejo G.A."/>
            <person name="Filho J.F."/>
            <person name="Monteiro K.M."/>
            <person name="Tyler K.M."/>
            <person name="de Almeida L.G."/>
            <person name="Ortiz M.F."/>
            <person name="Siervo M.A."/>
            <person name="de Moraes M.H."/>
            <person name="Cunha O.L."/>
            <person name="Mendonca-Neto R."/>
            <person name="Silva R."/>
            <person name="Teixeira S.M."/>
            <person name="Murta S.M."/>
            <person name="Sincero T.C."/>
            <person name="Mendes T.A."/>
            <person name="Urmenyi T.P."/>
            <person name="Silva V.G."/>
            <person name="da Rocha W.D."/>
            <person name="Andersson B."/>
            <person name="Romanha A.J."/>
            <person name="Steindel M."/>
            <person name="de Vasconcelos A.T."/>
            <person name="Grisard E.C."/>
        </authorList>
    </citation>
    <scope>NUCLEOTIDE SEQUENCE [LARGE SCALE GENOMIC DNA]</scope>
    <source>
        <strain evidence="13 14">SC58</strain>
    </source>
</reference>
<dbReference type="GO" id="GO:0005524">
    <property type="term" value="F:ATP binding"/>
    <property type="evidence" value="ECO:0007669"/>
    <property type="project" value="UniProtKB-KW"/>
</dbReference>
<dbReference type="AlphaFoldDB" id="A0A061JDN7"/>
<dbReference type="SFLD" id="SFLDG00002">
    <property type="entry name" value="C1.7:_P-type_atpase_like"/>
    <property type="match status" value="1"/>
</dbReference>
<dbReference type="GO" id="GO:0005886">
    <property type="term" value="C:plasma membrane"/>
    <property type="evidence" value="ECO:0007669"/>
    <property type="project" value="TreeGrafter"/>
</dbReference>
<evidence type="ECO:0000256" key="2">
    <source>
        <dbReference type="ARBA" id="ARBA00022692"/>
    </source>
</evidence>
<feature type="transmembrane region" description="Helical" evidence="10">
    <location>
        <begin position="944"/>
        <end position="961"/>
    </location>
</feature>
<dbReference type="GO" id="GO:0016887">
    <property type="term" value="F:ATP hydrolysis activity"/>
    <property type="evidence" value="ECO:0007669"/>
    <property type="project" value="InterPro"/>
</dbReference>
<dbReference type="InterPro" id="IPR059000">
    <property type="entry name" value="ATPase_P-type_domA"/>
</dbReference>
<keyword evidence="7" id="KW-1278">Translocase</keyword>
<evidence type="ECO:0000256" key="5">
    <source>
        <dbReference type="ARBA" id="ARBA00022840"/>
    </source>
</evidence>
<dbReference type="InterPro" id="IPR018303">
    <property type="entry name" value="ATPase_P-typ_P_site"/>
</dbReference>
<evidence type="ECO:0000256" key="6">
    <source>
        <dbReference type="ARBA" id="ARBA00022842"/>
    </source>
</evidence>
<dbReference type="InterPro" id="IPR044492">
    <property type="entry name" value="P_typ_ATPase_HD_dom"/>
</dbReference>
<evidence type="ECO:0000313" key="13">
    <source>
        <dbReference type="EMBL" id="ESL11497.1"/>
    </source>
</evidence>
<dbReference type="EMBL" id="AUPL01000751">
    <property type="protein sequence ID" value="ESL11497.1"/>
    <property type="molecule type" value="Genomic_DNA"/>
</dbReference>
<dbReference type="SFLD" id="SFLDS00003">
    <property type="entry name" value="Haloacid_Dehalogenase"/>
    <property type="match status" value="1"/>
</dbReference>
<accession>A0A061JDN7</accession>
<keyword evidence="14" id="KW-1185">Reference proteome</keyword>
<comment type="subcellular location">
    <subcellularLocation>
        <location evidence="1">Endomembrane system</location>
        <topology evidence="1">Multi-pass membrane protein</topology>
    </subcellularLocation>
</comment>
<proteinExistence type="predicted"/>
<dbReference type="PRINTS" id="PR00119">
    <property type="entry name" value="CATATPASE"/>
</dbReference>
<feature type="domain" description="P-type ATPase A" evidence="11">
    <location>
        <begin position="203"/>
        <end position="291"/>
    </location>
</feature>
<organism evidence="13 14">
    <name type="scientific">Trypanosoma rangeli SC58</name>
    <dbReference type="NCBI Taxonomy" id="429131"/>
    <lineage>
        <taxon>Eukaryota</taxon>
        <taxon>Discoba</taxon>
        <taxon>Euglenozoa</taxon>
        <taxon>Kinetoplastea</taxon>
        <taxon>Metakinetoplastina</taxon>
        <taxon>Trypanosomatida</taxon>
        <taxon>Trypanosomatidae</taxon>
        <taxon>Trypanosoma</taxon>
        <taxon>Herpetosoma</taxon>
    </lineage>
</organism>
<keyword evidence="5" id="KW-0067">ATP-binding</keyword>
<evidence type="ECO:0000256" key="7">
    <source>
        <dbReference type="ARBA" id="ARBA00022967"/>
    </source>
</evidence>
<evidence type="ECO:0000256" key="10">
    <source>
        <dbReference type="SAM" id="Phobius"/>
    </source>
</evidence>
<dbReference type="Pfam" id="PF08282">
    <property type="entry name" value="Hydrolase_3"/>
    <property type="match status" value="1"/>
</dbReference>
<evidence type="ECO:0000256" key="3">
    <source>
        <dbReference type="ARBA" id="ARBA00022723"/>
    </source>
</evidence>
<dbReference type="InterPro" id="IPR006068">
    <property type="entry name" value="ATPase_P-typ_cation-transptr_C"/>
</dbReference>
<feature type="transmembrane region" description="Helical" evidence="10">
    <location>
        <begin position="819"/>
        <end position="840"/>
    </location>
</feature>
<sequence length="1066" mass="116690">MQGGHTSVPICSANTRECAADALITALPDIIGHKRIERFSSEIAGHQGLLSLLDVHCENLTAWNNIHGIRGGILDISVHERRKRFGANYLARIPKKSFISFVKESVEGDRILQLLIGSAVLSIVLGMITPDYQEGKVDLSTGWVEGAAIFLSVVIVVTLGALNNYRKQEQFAHVIESEDRTRQLVLVWRYETAPGGELLLRPMEIHSADVVVGDVVQISAGMELTFDAILFGNRHVVCDECSVTGENEEIVKDLHSDPFLISGSSILDGSSDAVAVVCAVGERSFAGEIAMTIHGTEKRNTPLQDQLEALAERIGKFGLLAAVLTFTALFVKEAYRIVVYGSPFSAMKFFENLTTAIAIAVVAVPEGLPLSVTISLAYSMRRMLQDGNLVRHLAACETMGGATVLCTDKTGTITLPEMKLARIFFEGRNYLREGNNLNGIKPSLDAIVTVSSPHSAAHLMECVAANALDPELGRVRSKTGEALMQLKSSIYVVAEDGHITPFSYDEEPLLAIMRDESSCVRFPFSSLQKKSTTVLKLPNGICRVYVSGAPEMVLAACQSVVVENDRLAPLDDERRVYYESVLQDYAEAGLRTVCCAYGDINPLEEAVGLSGMMPLTPPNVPLTFVALIALEEAIRPEVPRSLELCARAGLRVIMITGDATLTAINIAARCGLLDLARPSAFDTCHTSLSLGSPTSLRAVETLIAEGYVMSGADFRSLKDKEFVDKFMLNICVLARATPLDKKRVLRLLKLHNPLAVVAVTGDGTNDAPALKTSDVGFAMNTGSDVAKRASDIVLLDNNFAGMVKATMWGRNVKDNIRKFLQFQLTVNCVACLIAFSGALMNEQNVSPLKPVQLLWLNLIMDTLAALALATELPSESALLSRPPESRNAPVILPSMWFQVVTQGGFQFLLQMHLLFSGNKHFKTKHVGGGLPDSFSTIEYFGPKHLSIVFNVFVIMQVMNFFNARLLTQDETFFGRWGDSSGLLLIVSLIVVLQVCIVQYGGRLMSTVPLTAHEWMVCVMYAIWSLVVGAVSRWWWWKVLRGKVCGTAHWTRWHLEKLFNPSIAKRN</sequence>
<protein>
    <submittedName>
        <fullName evidence="13">Calcium-transporting ATPase</fullName>
    </submittedName>
</protein>
<dbReference type="PROSITE" id="PS00154">
    <property type="entry name" value="ATPASE_E1_E2"/>
    <property type="match status" value="1"/>
</dbReference>
<dbReference type="OrthoDB" id="3352408at2759"/>
<name>A0A061JDN7_TRYRA</name>
<dbReference type="Pfam" id="PF13246">
    <property type="entry name" value="Cation_ATPase"/>
    <property type="match status" value="1"/>
</dbReference>
<dbReference type="InterPro" id="IPR001757">
    <property type="entry name" value="P_typ_ATPase"/>
</dbReference>
<dbReference type="NCBIfam" id="TIGR01494">
    <property type="entry name" value="ATPase_P-type"/>
    <property type="match status" value="2"/>
</dbReference>
<keyword evidence="4" id="KW-0547">Nucleotide-binding</keyword>
<dbReference type="InterPro" id="IPR023214">
    <property type="entry name" value="HAD_sf"/>
</dbReference>
<dbReference type="InterPro" id="IPR023299">
    <property type="entry name" value="ATPase_P-typ_cyto_dom_N"/>
</dbReference>
<dbReference type="GO" id="GO:0046872">
    <property type="term" value="F:metal ion binding"/>
    <property type="evidence" value="ECO:0007669"/>
    <property type="project" value="UniProtKB-KW"/>
</dbReference>
<dbReference type="GO" id="GO:0012505">
    <property type="term" value="C:endomembrane system"/>
    <property type="evidence" value="ECO:0007669"/>
    <property type="project" value="UniProtKB-SubCell"/>
</dbReference>
<dbReference type="InterPro" id="IPR023298">
    <property type="entry name" value="ATPase_P-typ_TM_dom_sf"/>
</dbReference>
<evidence type="ECO:0000256" key="9">
    <source>
        <dbReference type="ARBA" id="ARBA00023136"/>
    </source>
</evidence>
<feature type="transmembrane region" description="Helical" evidence="10">
    <location>
        <begin position="355"/>
        <end position="378"/>
    </location>
</feature>
<keyword evidence="8 10" id="KW-1133">Transmembrane helix</keyword>
<dbReference type="Gene3D" id="3.40.50.1000">
    <property type="entry name" value="HAD superfamily/HAD-like"/>
    <property type="match status" value="1"/>
</dbReference>
<dbReference type="SFLD" id="SFLDF00027">
    <property type="entry name" value="p-type_atpase"/>
    <property type="match status" value="1"/>
</dbReference>
<dbReference type="PANTHER" id="PTHR24093">
    <property type="entry name" value="CATION TRANSPORTING ATPASE"/>
    <property type="match status" value="1"/>
</dbReference>
<dbReference type="Pfam" id="PF00122">
    <property type="entry name" value="E1-E2_ATPase"/>
    <property type="match status" value="1"/>
</dbReference>
<dbReference type="GO" id="GO:0005388">
    <property type="term" value="F:P-type calcium transporter activity"/>
    <property type="evidence" value="ECO:0007669"/>
    <property type="project" value="TreeGrafter"/>
</dbReference>
<feature type="domain" description="Cation-transporting P-type ATPase C-terminal" evidence="12">
    <location>
        <begin position="846"/>
        <end position="1034"/>
    </location>
</feature>
<dbReference type="Gene3D" id="3.40.1110.10">
    <property type="entry name" value="Calcium-transporting ATPase, cytoplasmic domain N"/>
    <property type="match status" value="1"/>
</dbReference>
<feature type="transmembrane region" description="Helical" evidence="10">
    <location>
        <begin position="317"/>
        <end position="335"/>
    </location>
</feature>
<comment type="caution">
    <text evidence="13">The sequence shown here is derived from an EMBL/GenBank/DDBJ whole genome shotgun (WGS) entry which is preliminary data.</text>
</comment>
<dbReference type="InterPro" id="IPR036412">
    <property type="entry name" value="HAD-like_sf"/>
</dbReference>
<dbReference type="PRINTS" id="PR00120">
    <property type="entry name" value="HATPASE"/>
</dbReference>
<evidence type="ECO:0000259" key="11">
    <source>
        <dbReference type="Pfam" id="PF00122"/>
    </source>
</evidence>
<feature type="transmembrane region" description="Helical" evidence="10">
    <location>
        <begin position="111"/>
        <end position="130"/>
    </location>
</feature>
<dbReference type="SUPFAM" id="SSF81653">
    <property type="entry name" value="Calcium ATPase, transduction domain A"/>
    <property type="match status" value="1"/>
</dbReference>
<keyword evidence="3" id="KW-0479">Metal-binding</keyword>
<dbReference type="Proteomes" id="UP000031737">
    <property type="component" value="Unassembled WGS sequence"/>
</dbReference>
<gene>
    <name evidence="13" type="ORF">TRSC58_00751</name>
</gene>
<feature type="transmembrane region" description="Helical" evidence="10">
    <location>
        <begin position="142"/>
        <end position="162"/>
    </location>
</feature>
<evidence type="ECO:0000256" key="1">
    <source>
        <dbReference type="ARBA" id="ARBA00004127"/>
    </source>
</evidence>
<feature type="transmembrane region" description="Helical" evidence="10">
    <location>
        <begin position="1013"/>
        <end position="1035"/>
    </location>
</feature>
<dbReference type="PANTHER" id="PTHR24093:SF369">
    <property type="entry name" value="CALCIUM-TRANSPORTING ATPASE"/>
    <property type="match status" value="1"/>
</dbReference>
<feature type="transmembrane region" description="Helical" evidence="10">
    <location>
        <begin position="982"/>
        <end position="1001"/>
    </location>
</feature>
<dbReference type="Gene3D" id="2.70.150.10">
    <property type="entry name" value="Calcium-transporting ATPase, cytoplasmic transduction domain A"/>
    <property type="match status" value="1"/>
</dbReference>
<evidence type="ECO:0000259" key="12">
    <source>
        <dbReference type="Pfam" id="PF00689"/>
    </source>
</evidence>
<evidence type="ECO:0000256" key="8">
    <source>
        <dbReference type="ARBA" id="ARBA00022989"/>
    </source>
</evidence>
<dbReference type="SUPFAM" id="SSF81665">
    <property type="entry name" value="Calcium ATPase, transmembrane domain M"/>
    <property type="match status" value="1"/>
</dbReference>
<dbReference type="Pfam" id="PF00689">
    <property type="entry name" value="Cation_ATPase_C"/>
    <property type="match status" value="1"/>
</dbReference>
<keyword evidence="9 10" id="KW-0472">Membrane</keyword>
<evidence type="ECO:0000313" key="14">
    <source>
        <dbReference type="Proteomes" id="UP000031737"/>
    </source>
</evidence>
<keyword evidence="2 10" id="KW-0812">Transmembrane</keyword>
<keyword evidence="6" id="KW-0460">Magnesium</keyword>
<dbReference type="SUPFAM" id="SSF56784">
    <property type="entry name" value="HAD-like"/>
    <property type="match status" value="1"/>
</dbReference>
<evidence type="ECO:0000256" key="4">
    <source>
        <dbReference type="ARBA" id="ARBA00022741"/>
    </source>
</evidence>
<dbReference type="Gene3D" id="1.20.1110.10">
    <property type="entry name" value="Calcium-transporting ATPase, transmembrane domain"/>
    <property type="match status" value="1"/>
</dbReference>
<dbReference type="InterPro" id="IPR008250">
    <property type="entry name" value="ATPase_P-typ_transduc_dom_A_sf"/>
</dbReference>